<keyword evidence="3" id="KW-1185">Reference proteome</keyword>
<protein>
    <submittedName>
        <fullName evidence="2">Uncharacterized protein</fullName>
    </submittedName>
</protein>
<feature type="compositionally biased region" description="Basic and acidic residues" evidence="1">
    <location>
        <begin position="139"/>
        <end position="155"/>
    </location>
</feature>
<dbReference type="EMBL" id="JBHTJA010000018">
    <property type="protein sequence ID" value="MFD0901178.1"/>
    <property type="molecule type" value="Genomic_DNA"/>
</dbReference>
<dbReference type="RefSeq" id="WP_378298381.1">
    <property type="nucleotide sequence ID" value="NZ_JBHTJA010000018.1"/>
</dbReference>
<feature type="region of interest" description="Disordered" evidence="1">
    <location>
        <begin position="1"/>
        <end position="168"/>
    </location>
</feature>
<reference evidence="3" key="1">
    <citation type="journal article" date="2019" name="Int. J. Syst. Evol. Microbiol.">
        <title>The Global Catalogue of Microorganisms (GCM) 10K type strain sequencing project: providing services to taxonomists for standard genome sequencing and annotation.</title>
        <authorList>
            <consortium name="The Broad Institute Genomics Platform"/>
            <consortium name="The Broad Institute Genome Sequencing Center for Infectious Disease"/>
            <person name="Wu L."/>
            <person name="Ma J."/>
        </authorList>
    </citation>
    <scope>NUCLEOTIDE SEQUENCE [LARGE SCALE GENOMIC DNA]</scope>
    <source>
        <strain evidence="3">JCM 31202</strain>
    </source>
</reference>
<evidence type="ECO:0000313" key="2">
    <source>
        <dbReference type="EMBL" id="MFD0901178.1"/>
    </source>
</evidence>
<feature type="compositionally biased region" description="Basic residues" evidence="1">
    <location>
        <begin position="1"/>
        <end position="16"/>
    </location>
</feature>
<feature type="compositionally biased region" description="Pro residues" evidence="1">
    <location>
        <begin position="24"/>
        <end position="35"/>
    </location>
</feature>
<evidence type="ECO:0000313" key="3">
    <source>
        <dbReference type="Proteomes" id="UP001596972"/>
    </source>
</evidence>
<organism evidence="2 3">
    <name type="scientific">Actinomadura sediminis</name>
    <dbReference type="NCBI Taxonomy" id="1038904"/>
    <lineage>
        <taxon>Bacteria</taxon>
        <taxon>Bacillati</taxon>
        <taxon>Actinomycetota</taxon>
        <taxon>Actinomycetes</taxon>
        <taxon>Streptosporangiales</taxon>
        <taxon>Thermomonosporaceae</taxon>
        <taxon>Actinomadura</taxon>
    </lineage>
</organism>
<sequence>MPPRHRRAASRRHRKAPLGGPARPAVPDPGVPPAEPSSSGPFASFRGPARRLVPVQVQIRRATGRPDADPTPPAGKAEAPEPAIAQTETSTKPGPAGTEPTAGTNPTAGTDPTGQATAAPSPAGTEHVGEAGAQAGPRASERAKPAERAKPRSEGGDGGGKPGAPTWGVRAGTIVDATARTIVLDVAGTSVRFGVDEDVRVWRGGRGTAGALRPGRRAIVRVGGGAPGADGFRADRIWVDIERVAGTITACGRDTVEVDMGPHRGRARVVIPPHALGAVQVRHPRMQPGYLFDVICVDSPDGPLAVRPGTSQPGYRVSDLAAPEPAAPVPGTLHGTVTWFGGLAAPAGAAYPAVDPEGLAGGCADAPAPCVAMPYLSLGSEIVVRNECGGRERSVPVAECGCVAARFCDRCTECGASPRGRIAELTPAAFVGLGGELDAGCFNATVRPVLGGRAARW</sequence>
<gene>
    <name evidence="2" type="ORF">ACFQ11_12305</name>
</gene>
<feature type="compositionally biased region" description="Polar residues" evidence="1">
    <location>
        <begin position="101"/>
        <end position="118"/>
    </location>
</feature>
<proteinExistence type="predicted"/>
<accession>A0ABW3ELE5</accession>
<feature type="compositionally biased region" description="Low complexity" evidence="1">
    <location>
        <begin position="74"/>
        <end position="85"/>
    </location>
</feature>
<name>A0ABW3ELE5_9ACTN</name>
<comment type="caution">
    <text evidence="2">The sequence shown here is derived from an EMBL/GenBank/DDBJ whole genome shotgun (WGS) entry which is preliminary data.</text>
</comment>
<dbReference type="Proteomes" id="UP001596972">
    <property type="component" value="Unassembled WGS sequence"/>
</dbReference>
<evidence type="ECO:0000256" key="1">
    <source>
        <dbReference type="SAM" id="MobiDB-lite"/>
    </source>
</evidence>